<feature type="transmembrane region" description="Helical" evidence="1">
    <location>
        <begin position="60"/>
        <end position="78"/>
    </location>
</feature>
<dbReference type="EMBL" id="BAAAPE010000002">
    <property type="protein sequence ID" value="GAA2065310.1"/>
    <property type="molecule type" value="Genomic_DNA"/>
</dbReference>
<evidence type="ECO:0000256" key="1">
    <source>
        <dbReference type="SAM" id="Phobius"/>
    </source>
</evidence>
<feature type="transmembrane region" description="Helical" evidence="1">
    <location>
        <begin position="37"/>
        <end position="54"/>
    </location>
</feature>
<protein>
    <recommendedName>
        <fullName evidence="4">Integral membrane protein</fullName>
    </recommendedName>
</protein>
<keyword evidence="1" id="KW-1133">Transmembrane helix</keyword>
<keyword evidence="1" id="KW-0472">Membrane</keyword>
<comment type="caution">
    <text evidence="2">The sequence shown here is derived from an EMBL/GenBank/DDBJ whole genome shotgun (WGS) entry which is preliminary data.</text>
</comment>
<evidence type="ECO:0000313" key="2">
    <source>
        <dbReference type="EMBL" id="GAA2065310.1"/>
    </source>
</evidence>
<gene>
    <name evidence="2" type="ORF">GCM10009801_10530</name>
</gene>
<evidence type="ECO:0008006" key="4">
    <source>
        <dbReference type="Google" id="ProtNLM"/>
    </source>
</evidence>
<feature type="transmembrane region" description="Helical" evidence="1">
    <location>
        <begin position="130"/>
        <end position="151"/>
    </location>
</feature>
<sequence length="169" mass="17845">MSTSVDAEQAWSALQRIRIPQERVYDEMERTASGGPGAAIATGAAMWLFLASLGLGLPQWGVGLLLVAYVAVLAALAVSYGRRNRMRLHRSRYDWRTSVMLLAGAAATGGTAVLSGHLTGRLEPMSGSLIQATVTTGVFLLFICPASRWAAGSLRGRAGRTAAREGAGR</sequence>
<dbReference type="RefSeq" id="WP_344524510.1">
    <property type="nucleotide sequence ID" value="NZ_BAAAPE010000002.1"/>
</dbReference>
<feature type="transmembrane region" description="Helical" evidence="1">
    <location>
        <begin position="99"/>
        <end position="118"/>
    </location>
</feature>
<dbReference type="Proteomes" id="UP001500016">
    <property type="component" value="Unassembled WGS sequence"/>
</dbReference>
<name>A0ABN2VLA7_9ACTN</name>
<proteinExistence type="predicted"/>
<accession>A0ABN2VLA7</accession>
<keyword evidence="3" id="KW-1185">Reference proteome</keyword>
<keyword evidence="1" id="KW-0812">Transmembrane</keyword>
<evidence type="ECO:0000313" key="3">
    <source>
        <dbReference type="Proteomes" id="UP001500016"/>
    </source>
</evidence>
<organism evidence="2 3">
    <name type="scientific">Streptomyces albiaxialis</name>
    <dbReference type="NCBI Taxonomy" id="329523"/>
    <lineage>
        <taxon>Bacteria</taxon>
        <taxon>Bacillati</taxon>
        <taxon>Actinomycetota</taxon>
        <taxon>Actinomycetes</taxon>
        <taxon>Kitasatosporales</taxon>
        <taxon>Streptomycetaceae</taxon>
        <taxon>Streptomyces</taxon>
    </lineage>
</organism>
<reference evidence="2 3" key="1">
    <citation type="journal article" date="2019" name="Int. J. Syst. Evol. Microbiol.">
        <title>The Global Catalogue of Microorganisms (GCM) 10K type strain sequencing project: providing services to taxonomists for standard genome sequencing and annotation.</title>
        <authorList>
            <consortium name="The Broad Institute Genomics Platform"/>
            <consortium name="The Broad Institute Genome Sequencing Center for Infectious Disease"/>
            <person name="Wu L."/>
            <person name="Ma J."/>
        </authorList>
    </citation>
    <scope>NUCLEOTIDE SEQUENCE [LARGE SCALE GENOMIC DNA]</scope>
    <source>
        <strain evidence="2 3">JCM 15478</strain>
    </source>
</reference>